<sequence>MGPAVTAPDLDDQRLRAADGYSLPLRAWTPEIAPPRAVILALHGFNDYSNAFDGPGKRWAARGIATYAYDQRGFGASANTGIWPGTPTLVADLRMAVAQLRRRHPQQPLFLLGESMGGAVVLSALSDPAAPLAVDGAILVAPAVWGRETMGVVPRVALWLSDSLVPGFVVHPPRELGIEPSDNLPMLRALGRDPLVIKGARVDALAGLTDLMDRALAACPQLDTPALVLFGAHEQVLPPGPVQRALSTLESNPRHRLAVYPKGYHMLLRDLAATTVIDDIAAWISDPAAPLPSGADRTPRRLLAEP</sequence>
<dbReference type="EMBL" id="RXMA01000009">
    <property type="protein sequence ID" value="RTR20282.1"/>
    <property type="molecule type" value="Genomic_DNA"/>
</dbReference>
<dbReference type="OrthoDB" id="9806902at2"/>
<dbReference type="PANTHER" id="PTHR11614">
    <property type="entry name" value="PHOSPHOLIPASE-RELATED"/>
    <property type="match status" value="1"/>
</dbReference>
<comment type="caution">
    <text evidence="2">The sequence shown here is derived from an EMBL/GenBank/DDBJ whole genome shotgun (WGS) entry which is preliminary data.</text>
</comment>
<dbReference type="AlphaFoldDB" id="A0A431VIR2"/>
<dbReference type="SUPFAM" id="SSF53474">
    <property type="entry name" value="alpha/beta-Hydrolases"/>
    <property type="match status" value="1"/>
</dbReference>
<reference evidence="2 3" key="1">
    <citation type="submission" date="2018-12" db="EMBL/GenBank/DDBJ databases">
        <authorList>
            <person name="Yang Y."/>
        </authorList>
    </citation>
    <scope>NUCLEOTIDE SEQUENCE [LARGE SCALE GENOMIC DNA]</scope>
    <source>
        <strain evidence="2 3">L-25-5w-1</strain>
    </source>
</reference>
<dbReference type="GO" id="GO:0016787">
    <property type="term" value="F:hydrolase activity"/>
    <property type="evidence" value="ECO:0007669"/>
    <property type="project" value="UniProtKB-KW"/>
</dbReference>
<keyword evidence="3" id="KW-1185">Reference proteome</keyword>
<evidence type="ECO:0000313" key="2">
    <source>
        <dbReference type="EMBL" id="RTR20282.1"/>
    </source>
</evidence>
<dbReference type="Pfam" id="PF12146">
    <property type="entry name" value="Hydrolase_4"/>
    <property type="match status" value="1"/>
</dbReference>
<dbReference type="Proteomes" id="UP000277007">
    <property type="component" value="Unassembled WGS sequence"/>
</dbReference>
<dbReference type="Gene3D" id="3.40.50.1820">
    <property type="entry name" value="alpha/beta hydrolase"/>
    <property type="match status" value="1"/>
</dbReference>
<feature type="domain" description="Serine aminopeptidase S33" evidence="1">
    <location>
        <begin position="34"/>
        <end position="270"/>
    </location>
</feature>
<evidence type="ECO:0000313" key="3">
    <source>
        <dbReference type="Proteomes" id="UP000277007"/>
    </source>
</evidence>
<accession>A0A431VIR2</accession>
<gene>
    <name evidence="2" type="ORF">EJ903_11840</name>
</gene>
<proteinExistence type="predicted"/>
<dbReference type="InterPro" id="IPR022742">
    <property type="entry name" value="Hydrolase_4"/>
</dbReference>
<name>A0A431VIR2_9PROT</name>
<organism evidence="2 3">
    <name type="scientific">Azospirillum griseum</name>
    <dbReference type="NCBI Taxonomy" id="2496639"/>
    <lineage>
        <taxon>Bacteria</taxon>
        <taxon>Pseudomonadati</taxon>
        <taxon>Pseudomonadota</taxon>
        <taxon>Alphaproteobacteria</taxon>
        <taxon>Rhodospirillales</taxon>
        <taxon>Azospirillaceae</taxon>
        <taxon>Azospirillum</taxon>
    </lineage>
</organism>
<dbReference type="InterPro" id="IPR029058">
    <property type="entry name" value="AB_hydrolase_fold"/>
</dbReference>
<dbReference type="InterPro" id="IPR051044">
    <property type="entry name" value="MAG_DAG_Lipase"/>
</dbReference>
<evidence type="ECO:0000259" key="1">
    <source>
        <dbReference type="Pfam" id="PF12146"/>
    </source>
</evidence>
<dbReference type="PRINTS" id="PR00111">
    <property type="entry name" value="ABHYDROLASE"/>
</dbReference>
<keyword evidence="2" id="KW-0378">Hydrolase</keyword>
<protein>
    <submittedName>
        <fullName evidence="2">Alpha/beta hydrolase</fullName>
    </submittedName>
</protein>
<dbReference type="InterPro" id="IPR000073">
    <property type="entry name" value="AB_hydrolase_1"/>
</dbReference>